<dbReference type="SUPFAM" id="SSF64182">
    <property type="entry name" value="DHH phosphoesterases"/>
    <property type="match status" value="1"/>
</dbReference>
<evidence type="ECO:0000313" key="2">
    <source>
        <dbReference type="Proteomes" id="UP000663879"/>
    </source>
</evidence>
<dbReference type="Gene3D" id="3.90.1640.10">
    <property type="entry name" value="inorganic pyrophosphatase (n-terminal core)"/>
    <property type="match status" value="1"/>
</dbReference>
<organism evidence="1 2">
    <name type="scientific">Brachionus calyciflorus</name>
    <dbReference type="NCBI Taxonomy" id="104777"/>
    <lineage>
        <taxon>Eukaryota</taxon>
        <taxon>Metazoa</taxon>
        <taxon>Spiralia</taxon>
        <taxon>Gnathifera</taxon>
        <taxon>Rotifera</taxon>
        <taxon>Eurotatoria</taxon>
        <taxon>Monogononta</taxon>
        <taxon>Pseudotrocha</taxon>
        <taxon>Ploima</taxon>
        <taxon>Brachionidae</taxon>
        <taxon>Brachionus</taxon>
    </lineage>
</organism>
<dbReference type="OrthoDB" id="374045at2759"/>
<proteinExistence type="predicted"/>
<reference evidence="1" key="1">
    <citation type="submission" date="2021-02" db="EMBL/GenBank/DDBJ databases">
        <authorList>
            <person name="Nowell W R."/>
        </authorList>
    </citation>
    <scope>NUCLEOTIDE SEQUENCE</scope>
    <source>
        <strain evidence="1">Ploen Becks lab</strain>
    </source>
</reference>
<name>A0A813YIQ3_9BILA</name>
<dbReference type="Proteomes" id="UP000663879">
    <property type="component" value="Unassembled WGS sequence"/>
</dbReference>
<dbReference type="InterPro" id="IPR038763">
    <property type="entry name" value="DHH_sf"/>
</dbReference>
<protein>
    <submittedName>
        <fullName evidence="1">Uncharacterized protein</fullName>
    </submittedName>
</protein>
<gene>
    <name evidence="1" type="ORF">OXX778_LOCUS10620</name>
</gene>
<accession>A0A813YIQ3</accession>
<dbReference type="AlphaFoldDB" id="A0A813YIQ3"/>
<comment type="caution">
    <text evidence="1">The sequence shown here is derived from an EMBL/GenBank/DDBJ whole genome shotgun (WGS) entry which is preliminary data.</text>
</comment>
<dbReference type="EMBL" id="CAJNOC010001706">
    <property type="protein sequence ID" value="CAF0885116.1"/>
    <property type="molecule type" value="Genomic_DNA"/>
</dbReference>
<sequence length="345" mass="40697">MDLKQFLFESKANLEKGGELKICLSNMSCDLNSLCSTLVFSYSRNLIPVINMSQYVFLNKKENVFVCEELGITCDDLIFINGECFEFKACEITKTIKIDGEKILLYLVSESEPSRLFQDSKLKLIADINELSKSFNKDIEVYIETNVKSCSSLISRITQVSKEIKKALFYSILFDTDNLNISTEIDREQFKSICLENNFSEEYRLEILALLKKLRKENEAEQTDFILLRKDYREFGNFGLSSVRYGLLKWIYRNGLEYFRNEVKTFMDIQQIEYLFINFNCKFNGERKRFLVIFPQDFIHVDKLFDFIPRKEIKKYEDLIYYGLNPDFSRKNIVPALRKFFDSTI</sequence>
<evidence type="ECO:0000313" key="1">
    <source>
        <dbReference type="EMBL" id="CAF0885116.1"/>
    </source>
</evidence>
<keyword evidence="2" id="KW-1185">Reference proteome</keyword>
<dbReference type="Gene3D" id="3.10.310.20">
    <property type="entry name" value="DHHA2 domain"/>
    <property type="match status" value="1"/>
</dbReference>
<dbReference type="InterPro" id="IPR038222">
    <property type="entry name" value="DHHA2_dom_sf"/>
</dbReference>